<keyword evidence="1" id="KW-0732">Signal</keyword>
<dbReference type="SUPFAM" id="SSF48695">
    <property type="entry name" value="Multiheme cytochromes"/>
    <property type="match status" value="1"/>
</dbReference>
<dbReference type="Proteomes" id="UP000192907">
    <property type="component" value="Unassembled WGS sequence"/>
</dbReference>
<dbReference type="STRING" id="1513793.SAMN06296036_12285"/>
<evidence type="ECO:0000256" key="1">
    <source>
        <dbReference type="SAM" id="SignalP"/>
    </source>
</evidence>
<dbReference type="EMBL" id="FWZT01000022">
    <property type="protein sequence ID" value="SMF64883.1"/>
    <property type="molecule type" value="Genomic_DNA"/>
</dbReference>
<dbReference type="InterPro" id="IPR036280">
    <property type="entry name" value="Multihaem_cyt_sf"/>
</dbReference>
<organism evidence="2 3">
    <name type="scientific">Pseudobacteriovorax antillogorgiicola</name>
    <dbReference type="NCBI Taxonomy" id="1513793"/>
    <lineage>
        <taxon>Bacteria</taxon>
        <taxon>Pseudomonadati</taxon>
        <taxon>Bdellovibrionota</taxon>
        <taxon>Oligoflexia</taxon>
        <taxon>Oligoflexales</taxon>
        <taxon>Pseudobacteriovoracaceae</taxon>
        <taxon>Pseudobacteriovorax</taxon>
    </lineage>
</organism>
<evidence type="ECO:0000313" key="2">
    <source>
        <dbReference type="EMBL" id="SMF64883.1"/>
    </source>
</evidence>
<feature type="signal peptide" evidence="1">
    <location>
        <begin position="1"/>
        <end position="20"/>
    </location>
</feature>
<reference evidence="3" key="1">
    <citation type="submission" date="2017-04" db="EMBL/GenBank/DDBJ databases">
        <authorList>
            <person name="Varghese N."/>
            <person name="Submissions S."/>
        </authorList>
    </citation>
    <scope>NUCLEOTIDE SEQUENCE [LARGE SCALE GENOMIC DNA]</scope>
    <source>
        <strain evidence="3">RKEM611</strain>
    </source>
</reference>
<dbReference type="AlphaFoldDB" id="A0A1Y6CND2"/>
<dbReference type="OrthoDB" id="5478869at2"/>
<protein>
    <submittedName>
        <fullName evidence="2">Uncharacterized protein</fullName>
    </submittedName>
</protein>
<sequence>MKTYLITGIFLLLLSPPLLAETLTEYALNCETHVGGEIPTFSCLDGAIIPIQGSEQGPCENPQILNGECWNYSRLGKLESGDQDVEIRFLCRHYNKASGPDDYIFNDIALIQKNMKTGATCFFQSPSGYRPRHDGRRIQAPRRGDLTVWQTPEVTASQECVGCHDNRGFLKTPFVQGVEGYHAVPRPTPTLQYYFPGDVTDYWRVYEVRSTTQPTCSGCHTLGMSNVDRSFRGTARTIGLQAAGLRRTYGQVLGASPWMPYGEVSAQAHARCVANPSQEECQITAFDHYEWDNTSYEAGN</sequence>
<feature type="chain" id="PRO_5013300481" evidence="1">
    <location>
        <begin position="21"/>
        <end position="300"/>
    </location>
</feature>
<name>A0A1Y6CND2_9BACT</name>
<gene>
    <name evidence="2" type="ORF">SAMN06296036_12285</name>
</gene>
<accession>A0A1Y6CND2</accession>
<dbReference type="RefSeq" id="WP_132323445.1">
    <property type="nucleotide sequence ID" value="NZ_FWZT01000022.1"/>
</dbReference>
<evidence type="ECO:0000313" key="3">
    <source>
        <dbReference type="Proteomes" id="UP000192907"/>
    </source>
</evidence>
<keyword evidence="3" id="KW-1185">Reference proteome</keyword>
<proteinExistence type="predicted"/>